<dbReference type="GO" id="GO:0008270">
    <property type="term" value="F:zinc ion binding"/>
    <property type="evidence" value="ECO:0007669"/>
    <property type="project" value="UniProtKB-KW"/>
</dbReference>
<evidence type="ECO:0000256" key="8">
    <source>
        <dbReference type="ARBA" id="ARBA00023242"/>
    </source>
</evidence>
<dbReference type="AlphaFoldDB" id="A0A6H5HSP9"/>
<keyword evidence="5" id="KW-0805">Transcription regulation</keyword>
<sequence length="318" mass="34269">MPVKDAEPAECHATGERIVCGAALCRRACIAAREWDMRRSANQRRDRRSRTHHPTAQAAGLAIVTTRPGPDYRTFEFQLHCQKESSAARTPDEPAGRLSAGRLRRPPSTPFRAGAVPAGRKVGGNADQPEGNGDQQEEGKRPFEPPFRPGCPADFVCGPWCATGSAVDFPHELGSRKSFKIDSSHRMSTGKRLAKRSIIGTRVCVRGEDGIYYAGVINAVKTPGSSSGLVSSSAGAASESRYSVRFDPVPSAPPFKREYRDAELIGPGFRTMASGVVLLPGQKVFITYNGREVAGSVINHQIEQDEIQISITPIGGAE</sequence>
<evidence type="ECO:0000259" key="10">
    <source>
        <dbReference type="Pfam" id="PF15997"/>
    </source>
</evidence>
<dbReference type="InterPro" id="IPR031940">
    <property type="entry name" value="DUF4772"/>
</dbReference>
<proteinExistence type="predicted"/>
<dbReference type="PANTHER" id="PTHR13006">
    <property type="entry name" value="PAPILLOMAVIRUS REGULATORY FACTOR PRF-1"/>
    <property type="match status" value="1"/>
</dbReference>
<evidence type="ECO:0000256" key="6">
    <source>
        <dbReference type="ARBA" id="ARBA00023125"/>
    </source>
</evidence>
<name>A0A6H5HSP9_9HEMI</name>
<keyword evidence="3" id="KW-0863">Zinc-finger</keyword>
<evidence type="ECO:0000256" key="2">
    <source>
        <dbReference type="ARBA" id="ARBA00022723"/>
    </source>
</evidence>
<dbReference type="Proteomes" id="UP000479000">
    <property type="component" value="Unassembled WGS sequence"/>
</dbReference>
<keyword evidence="12" id="KW-1185">Reference proteome</keyword>
<reference evidence="11 12" key="1">
    <citation type="submission" date="2020-02" db="EMBL/GenBank/DDBJ databases">
        <authorList>
            <person name="Ferguson B K."/>
        </authorList>
    </citation>
    <scope>NUCLEOTIDE SEQUENCE [LARGE SCALE GENOMIC DNA]</scope>
</reference>
<dbReference type="EMBL" id="CADCXU010034712">
    <property type="protein sequence ID" value="CAB0019947.1"/>
    <property type="molecule type" value="Genomic_DNA"/>
</dbReference>
<dbReference type="GO" id="GO:0006357">
    <property type="term" value="P:regulation of transcription by RNA polymerase II"/>
    <property type="evidence" value="ECO:0007669"/>
    <property type="project" value="TreeGrafter"/>
</dbReference>
<evidence type="ECO:0000313" key="11">
    <source>
        <dbReference type="EMBL" id="CAB0019947.1"/>
    </source>
</evidence>
<feature type="domain" description="DUF4772" evidence="10">
    <location>
        <begin position="191"/>
        <end position="311"/>
    </location>
</feature>
<keyword evidence="6" id="KW-0238">DNA-binding</keyword>
<evidence type="ECO:0000256" key="9">
    <source>
        <dbReference type="SAM" id="MobiDB-lite"/>
    </source>
</evidence>
<keyword evidence="8" id="KW-0539">Nucleus</keyword>
<keyword evidence="7" id="KW-0804">Transcription</keyword>
<keyword evidence="2" id="KW-0479">Metal-binding</keyword>
<dbReference type="GO" id="GO:0003700">
    <property type="term" value="F:DNA-binding transcription factor activity"/>
    <property type="evidence" value="ECO:0007669"/>
    <property type="project" value="TreeGrafter"/>
</dbReference>
<comment type="subcellular location">
    <subcellularLocation>
        <location evidence="1">Nucleus</location>
    </subcellularLocation>
</comment>
<dbReference type="GO" id="GO:0005634">
    <property type="term" value="C:nucleus"/>
    <property type="evidence" value="ECO:0007669"/>
    <property type="project" value="UniProtKB-SubCell"/>
</dbReference>
<feature type="non-terminal residue" evidence="11">
    <location>
        <position position="318"/>
    </location>
</feature>
<organism evidence="11 12">
    <name type="scientific">Nesidiocoris tenuis</name>
    <dbReference type="NCBI Taxonomy" id="355587"/>
    <lineage>
        <taxon>Eukaryota</taxon>
        <taxon>Metazoa</taxon>
        <taxon>Ecdysozoa</taxon>
        <taxon>Arthropoda</taxon>
        <taxon>Hexapoda</taxon>
        <taxon>Insecta</taxon>
        <taxon>Pterygota</taxon>
        <taxon>Neoptera</taxon>
        <taxon>Paraneoptera</taxon>
        <taxon>Hemiptera</taxon>
        <taxon>Heteroptera</taxon>
        <taxon>Panheteroptera</taxon>
        <taxon>Cimicomorpha</taxon>
        <taxon>Miridae</taxon>
        <taxon>Dicyphina</taxon>
        <taxon>Nesidiocoris</taxon>
    </lineage>
</organism>
<dbReference type="GO" id="GO:0000978">
    <property type="term" value="F:RNA polymerase II cis-regulatory region sequence-specific DNA binding"/>
    <property type="evidence" value="ECO:0007669"/>
    <property type="project" value="TreeGrafter"/>
</dbReference>
<gene>
    <name evidence="11" type="ORF">NTEN_LOCUS23575</name>
</gene>
<feature type="region of interest" description="Disordered" evidence="9">
    <location>
        <begin position="38"/>
        <end position="63"/>
    </location>
</feature>
<evidence type="ECO:0000256" key="7">
    <source>
        <dbReference type="ARBA" id="ARBA00023163"/>
    </source>
</evidence>
<evidence type="ECO:0000256" key="4">
    <source>
        <dbReference type="ARBA" id="ARBA00022833"/>
    </source>
</evidence>
<dbReference type="PANTHER" id="PTHR13006:SF9">
    <property type="entry name" value="GLUCOSE TRANSPORTER 4 ENHANCER FACTOR, ISOFORM G"/>
    <property type="match status" value="1"/>
</dbReference>
<dbReference type="InterPro" id="IPR052253">
    <property type="entry name" value="CR1/CR2-DNA-binding_regulator"/>
</dbReference>
<feature type="compositionally biased region" description="Basic residues" evidence="9">
    <location>
        <begin position="41"/>
        <end position="53"/>
    </location>
</feature>
<dbReference type="Pfam" id="PF15997">
    <property type="entry name" value="DUF4772"/>
    <property type="match status" value="1"/>
</dbReference>
<dbReference type="OrthoDB" id="5950721at2759"/>
<evidence type="ECO:0000256" key="5">
    <source>
        <dbReference type="ARBA" id="ARBA00023015"/>
    </source>
</evidence>
<keyword evidence="4" id="KW-0862">Zinc</keyword>
<feature type="region of interest" description="Disordered" evidence="9">
    <location>
        <begin position="83"/>
        <end position="145"/>
    </location>
</feature>
<evidence type="ECO:0000256" key="3">
    <source>
        <dbReference type="ARBA" id="ARBA00022771"/>
    </source>
</evidence>
<evidence type="ECO:0000256" key="1">
    <source>
        <dbReference type="ARBA" id="ARBA00004123"/>
    </source>
</evidence>
<protein>
    <recommendedName>
        <fullName evidence="10">DUF4772 domain-containing protein</fullName>
    </recommendedName>
</protein>
<evidence type="ECO:0000313" key="12">
    <source>
        <dbReference type="Proteomes" id="UP000479000"/>
    </source>
</evidence>
<accession>A0A6H5HSP9</accession>